<accession>A0AAE3W6Z4</accession>
<proteinExistence type="predicted"/>
<dbReference type="GO" id="GO:0020037">
    <property type="term" value="F:heme binding"/>
    <property type="evidence" value="ECO:0007669"/>
    <property type="project" value="InterPro"/>
</dbReference>
<dbReference type="Proteomes" id="UP001240236">
    <property type="component" value="Unassembled WGS sequence"/>
</dbReference>
<name>A0AAE3W6Z4_9ACTN</name>
<evidence type="ECO:0000256" key="1">
    <source>
        <dbReference type="SAM" id="MobiDB-lite"/>
    </source>
</evidence>
<organism evidence="2 3">
    <name type="scientific">Catenuloplanes indicus</name>
    <dbReference type="NCBI Taxonomy" id="137267"/>
    <lineage>
        <taxon>Bacteria</taxon>
        <taxon>Bacillati</taxon>
        <taxon>Actinomycetota</taxon>
        <taxon>Actinomycetes</taxon>
        <taxon>Micromonosporales</taxon>
        <taxon>Micromonosporaceae</taxon>
        <taxon>Catenuloplanes</taxon>
    </lineage>
</organism>
<dbReference type="InterPro" id="IPR036396">
    <property type="entry name" value="Cyt_P450_sf"/>
</dbReference>
<dbReference type="AlphaFoldDB" id="A0AAE3W6Z4"/>
<evidence type="ECO:0000313" key="3">
    <source>
        <dbReference type="Proteomes" id="UP001240236"/>
    </source>
</evidence>
<dbReference type="SUPFAM" id="SSF48264">
    <property type="entry name" value="Cytochrome P450"/>
    <property type="match status" value="1"/>
</dbReference>
<dbReference type="Gene3D" id="1.10.630.10">
    <property type="entry name" value="Cytochrome P450"/>
    <property type="match status" value="1"/>
</dbReference>
<evidence type="ECO:0008006" key="4">
    <source>
        <dbReference type="Google" id="ProtNLM"/>
    </source>
</evidence>
<dbReference type="GO" id="GO:0005506">
    <property type="term" value="F:iron ion binding"/>
    <property type="evidence" value="ECO:0007669"/>
    <property type="project" value="InterPro"/>
</dbReference>
<dbReference type="GO" id="GO:0016705">
    <property type="term" value="F:oxidoreductase activity, acting on paired donors, with incorporation or reduction of molecular oxygen"/>
    <property type="evidence" value="ECO:0007669"/>
    <property type="project" value="InterPro"/>
</dbReference>
<evidence type="ECO:0000313" key="2">
    <source>
        <dbReference type="EMBL" id="MDQ0369580.1"/>
    </source>
</evidence>
<dbReference type="RefSeq" id="WP_307244906.1">
    <property type="nucleotide sequence ID" value="NZ_JAUSUZ010000001.1"/>
</dbReference>
<gene>
    <name evidence="2" type="ORF">J2S42_006249</name>
</gene>
<comment type="caution">
    <text evidence="2">The sequence shown here is derived from an EMBL/GenBank/DDBJ whole genome shotgun (WGS) entry which is preliminary data.</text>
</comment>
<dbReference type="GO" id="GO:0004497">
    <property type="term" value="F:monooxygenase activity"/>
    <property type="evidence" value="ECO:0007669"/>
    <property type="project" value="InterPro"/>
</dbReference>
<protein>
    <recommendedName>
        <fullName evidence="4">Cytochrome P450</fullName>
    </recommendedName>
</protein>
<dbReference type="EMBL" id="JAUSUZ010000001">
    <property type="protein sequence ID" value="MDQ0369580.1"/>
    <property type="molecule type" value="Genomic_DNA"/>
</dbReference>
<reference evidence="2 3" key="1">
    <citation type="submission" date="2023-07" db="EMBL/GenBank/DDBJ databases">
        <title>Sequencing the genomes of 1000 actinobacteria strains.</title>
        <authorList>
            <person name="Klenk H.-P."/>
        </authorList>
    </citation>
    <scope>NUCLEOTIDE SEQUENCE [LARGE SCALE GENOMIC DNA]</scope>
    <source>
        <strain evidence="2 3">DSM 44709</strain>
    </source>
</reference>
<feature type="region of interest" description="Disordered" evidence="1">
    <location>
        <begin position="1"/>
        <end position="26"/>
    </location>
</feature>
<keyword evidence="3" id="KW-1185">Reference proteome</keyword>
<sequence length="376" mass="41701">MSVSGTAVGAPRTESGRAARRRPPRATACDTVRVLTRVLAPGVARGVVTPRPWAGRFALDRFADSEINRLRDRYGLGPLRLTVPGRSVALILDEGHARRVLSGEFPPVGRERRSALAHYTFGPLPETMPPAEPPGDVDRIVREEIRPLAADGTIGWDEVRPALRRAVRRIVLGAGARDDDLVTGLLDRLRTDANWGYLRRRRDPVRWRFLARIRAHLRRAGRDDLAERAPHLLAELEDAGAVAYRTLGLLAAHPDALAAARTDVTYLQACVREARRLWPDEPAVLRDTRRKTRWDGAELPAGTTLIVPTVWLHRPARFAPVASTLPPDPALRTATSMIKSLIDGYDVRLSGAGDLSPMPRTLHPSELRFSFRRSQL</sequence>